<evidence type="ECO:0000313" key="2">
    <source>
        <dbReference type="EMBL" id="CAA6808605.1"/>
    </source>
</evidence>
<dbReference type="AlphaFoldDB" id="A0A6S6T189"/>
<protein>
    <submittedName>
        <fullName evidence="2">Uncharacterized protein</fullName>
    </submittedName>
</protein>
<dbReference type="EMBL" id="CACVAP010000055">
    <property type="protein sequence ID" value="CAA6808605.1"/>
    <property type="molecule type" value="Genomic_DNA"/>
</dbReference>
<keyword evidence="1" id="KW-0472">Membrane</keyword>
<keyword evidence="1" id="KW-1133">Transmembrane helix</keyword>
<feature type="transmembrane region" description="Helical" evidence="1">
    <location>
        <begin position="20"/>
        <end position="41"/>
    </location>
</feature>
<proteinExistence type="predicted"/>
<name>A0A6S6T189_9BACT</name>
<evidence type="ECO:0000256" key="1">
    <source>
        <dbReference type="SAM" id="Phobius"/>
    </source>
</evidence>
<keyword evidence="1" id="KW-0812">Transmembrane</keyword>
<gene>
    <name evidence="2" type="ORF">HELGO_WM17095</name>
</gene>
<sequence length="44" mass="5244">MLHYDFLDKMYLRGCDRNASFFAFSLNIIVYPIYSMMNCIIQGK</sequence>
<reference evidence="2" key="1">
    <citation type="submission" date="2020-01" db="EMBL/GenBank/DDBJ databases">
        <authorList>
            <person name="Meier V. D."/>
            <person name="Meier V D."/>
        </authorList>
    </citation>
    <scope>NUCLEOTIDE SEQUENCE</scope>
    <source>
        <strain evidence="2">HLG_WM_MAG_06</strain>
    </source>
</reference>
<accession>A0A6S6T189</accession>
<organism evidence="2">
    <name type="scientific">uncultured Sulfurovum sp</name>
    <dbReference type="NCBI Taxonomy" id="269237"/>
    <lineage>
        <taxon>Bacteria</taxon>
        <taxon>Pseudomonadati</taxon>
        <taxon>Campylobacterota</taxon>
        <taxon>Epsilonproteobacteria</taxon>
        <taxon>Campylobacterales</taxon>
        <taxon>Sulfurovaceae</taxon>
        <taxon>Sulfurovum</taxon>
        <taxon>environmental samples</taxon>
    </lineage>
</organism>